<reference evidence="1 2" key="1">
    <citation type="submission" date="2023-07" db="EMBL/GenBank/DDBJ databases">
        <title>Paenibacillus sp. JX-17 nov. isolated from soil.</title>
        <authorList>
            <person name="Wan Y."/>
            <person name="Liu B."/>
        </authorList>
    </citation>
    <scope>NUCLEOTIDE SEQUENCE [LARGE SCALE GENOMIC DNA]</scope>
    <source>
        <strain evidence="1 2">JX-17</strain>
    </source>
</reference>
<organism evidence="1 2">
    <name type="scientific">Paenibacillus lacisoli</name>
    <dbReference type="NCBI Taxonomy" id="3064525"/>
    <lineage>
        <taxon>Bacteria</taxon>
        <taxon>Bacillati</taxon>
        <taxon>Bacillota</taxon>
        <taxon>Bacilli</taxon>
        <taxon>Bacillales</taxon>
        <taxon>Paenibacillaceae</taxon>
        <taxon>Paenibacillus</taxon>
    </lineage>
</organism>
<evidence type="ECO:0000313" key="2">
    <source>
        <dbReference type="Proteomes" id="UP001240171"/>
    </source>
</evidence>
<accession>A0ABT9CHR3</accession>
<evidence type="ECO:0000313" key="1">
    <source>
        <dbReference type="EMBL" id="MDO7908812.1"/>
    </source>
</evidence>
<protein>
    <submittedName>
        <fullName evidence="1">Uncharacterized protein</fullName>
    </submittedName>
</protein>
<proteinExistence type="predicted"/>
<dbReference type="Pfam" id="PF19952">
    <property type="entry name" value="DUF6414"/>
    <property type="match status" value="1"/>
</dbReference>
<name>A0ABT9CHR3_9BACL</name>
<dbReference type="InterPro" id="IPR045633">
    <property type="entry name" value="DUF6414"/>
</dbReference>
<gene>
    <name evidence="1" type="ORF">Q5741_20720</name>
</gene>
<dbReference type="RefSeq" id="WP_305026031.1">
    <property type="nucleotide sequence ID" value="NZ_JAUQTB010000023.1"/>
</dbReference>
<keyword evidence="2" id="KW-1185">Reference proteome</keyword>
<dbReference type="Proteomes" id="UP001240171">
    <property type="component" value="Unassembled WGS sequence"/>
</dbReference>
<dbReference type="EMBL" id="JAUQTB010000023">
    <property type="protein sequence ID" value="MDO7908812.1"/>
    <property type="molecule type" value="Genomic_DNA"/>
</dbReference>
<comment type="caution">
    <text evidence="1">The sequence shown here is derived from an EMBL/GenBank/DDBJ whole genome shotgun (WGS) entry which is preliminary data.</text>
</comment>
<sequence length="298" mass="33075">MKSNNLNIPIYLNQQVVFDLLAILEDGFSKFRAVKTQAVDSESKSSEVGGSITASNLLSLLGVSLSSKLGKSSKNDSTQEFSEERVHTPASLFSKLKTTLEEQSEINFLSLEALQKDEIRTGDFVELEGVLRKNPMVNTIETFVKVFEAFIPLIDQGQTKPKNNGRKQPNENEMILEQMKAVLNDLTRSKSVDLIVDLDNKVKAVLSCNLEYFNEQDAYEIIDGKFKVLGKVIRVVKSESEESINLLRKTSFGIFNTDVMSDLVGNFNVLSGNGMNIPDLITEIEGPSIQVIPIAIYA</sequence>